<protein>
    <recommendedName>
        <fullName evidence="3">Type III secretion protein</fullName>
    </recommendedName>
</protein>
<dbReference type="Proteomes" id="UP000186878">
    <property type="component" value="Unassembled WGS sequence"/>
</dbReference>
<dbReference type="EMBL" id="MSDO01000002">
    <property type="protein sequence ID" value="OLO05920.1"/>
    <property type="molecule type" value="Genomic_DNA"/>
</dbReference>
<keyword evidence="2" id="KW-1185">Reference proteome</keyword>
<dbReference type="STRING" id="404433.BTW07_02650"/>
<accession>A0A1Q8SWY4</accession>
<sequence>MGHLYLKSGQTRRGMVMLLIANRMAPDHAGVLRALCRGFLASGNGARALNVIARLEANHEHDATLILLRSRAEWLTGERALARRHFQRYLEQRRHDDTACGESAP</sequence>
<organism evidence="1 2">
    <name type="scientific">Salinicola socius</name>
    <dbReference type="NCBI Taxonomy" id="404433"/>
    <lineage>
        <taxon>Bacteria</taxon>
        <taxon>Pseudomonadati</taxon>
        <taxon>Pseudomonadota</taxon>
        <taxon>Gammaproteobacteria</taxon>
        <taxon>Oceanospirillales</taxon>
        <taxon>Halomonadaceae</taxon>
        <taxon>Salinicola</taxon>
    </lineage>
</organism>
<proteinExistence type="predicted"/>
<dbReference type="AlphaFoldDB" id="A0A1Q8SWY4"/>
<name>A0A1Q8SWY4_9GAMM</name>
<evidence type="ECO:0000313" key="2">
    <source>
        <dbReference type="Proteomes" id="UP000186878"/>
    </source>
</evidence>
<dbReference type="SUPFAM" id="SSF48452">
    <property type="entry name" value="TPR-like"/>
    <property type="match status" value="1"/>
</dbReference>
<evidence type="ECO:0000313" key="1">
    <source>
        <dbReference type="EMBL" id="OLO05920.1"/>
    </source>
</evidence>
<dbReference type="Gene3D" id="1.25.40.10">
    <property type="entry name" value="Tetratricopeptide repeat domain"/>
    <property type="match status" value="1"/>
</dbReference>
<reference evidence="1 2" key="1">
    <citation type="submission" date="2016-12" db="EMBL/GenBank/DDBJ databases">
        <title>Draft genome sequences of strains Salinicola socius SMB35, Salinicola sp. MH3R3-1 and Chromohalobacter sp. SMB17 from the Verkhnekamsk potash mining region of Russia.</title>
        <authorList>
            <person name="Mavrodi D.V."/>
            <person name="Olsson B.E."/>
            <person name="Korsakova E.S."/>
            <person name="Pyankova A."/>
            <person name="Mavrodi O.V."/>
            <person name="Plotnikova E.G."/>
        </authorList>
    </citation>
    <scope>NUCLEOTIDE SEQUENCE [LARGE SCALE GENOMIC DNA]</scope>
    <source>
        <strain evidence="1 2">SMB35</strain>
    </source>
</reference>
<comment type="caution">
    <text evidence="1">The sequence shown here is derived from an EMBL/GenBank/DDBJ whole genome shotgun (WGS) entry which is preliminary data.</text>
</comment>
<dbReference type="InterPro" id="IPR011990">
    <property type="entry name" value="TPR-like_helical_dom_sf"/>
</dbReference>
<gene>
    <name evidence="1" type="ORF">BTW07_02650</name>
</gene>
<evidence type="ECO:0008006" key="3">
    <source>
        <dbReference type="Google" id="ProtNLM"/>
    </source>
</evidence>